<evidence type="ECO:0000256" key="1">
    <source>
        <dbReference type="ARBA" id="ARBA00004370"/>
    </source>
</evidence>
<evidence type="ECO:0000256" key="2">
    <source>
        <dbReference type="ARBA" id="ARBA00022448"/>
    </source>
</evidence>
<sequence length="65" mass="7380">MAKTSPAEFINQVRAEARKIVWPTSRETVQTTIMVIIMMTILSLFFFGVDTVFNAIVSWLTSLAR</sequence>
<keyword evidence="8 9" id="KW-0472">Membrane</keyword>
<comment type="similarity">
    <text evidence="9">Belongs to the SecE/SEC61-gamma family.</text>
</comment>
<protein>
    <recommendedName>
        <fullName evidence="9">Protein translocase subunit SecE</fullName>
    </recommendedName>
</protein>
<keyword evidence="3 9" id="KW-1003">Cell membrane</keyword>
<dbReference type="PANTHER" id="PTHR33910">
    <property type="entry name" value="PROTEIN TRANSLOCASE SUBUNIT SECE"/>
    <property type="match status" value="1"/>
</dbReference>
<comment type="subcellular location">
    <subcellularLocation>
        <location evidence="9">Cell membrane</location>
        <topology evidence="9">Single-pass membrane protein</topology>
    </subcellularLocation>
    <subcellularLocation>
        <location evidence="1">Membrane</location>
    </subcellularLocation>
</comment>
<gene>
    <name evidence="9" type="primary">secE</name>
    <name evidence="10" type="ORF">SKP52_06395</name>
</gene>
<dbReference type="STRING" id="1515612.SKP52_06395"/>
<dbReference type="PANTHER" id="PTHR33910:SF1">
    <property type="entry name" value="PROTEIN TRANSLOCASE SUBUNIT SECE"/>
    <property type="match status" value="1"/>
</dbReference>
<keyword evidence="11" id="KW-1185">Reference proteome</keyword>
<evidence type="ECO:0000313" key="11">
    <source>
        <dbReference type="Proteomes" id="UP000030907"/>
    </source>
</evidence>
<dbReference type="GO" id="GO:0006605">
    <property type="term" value="P:protein targeting"/>
    <property type="evidence" value="ECO:0007669"/>
    <property type="project" value="UniProtKB-UniRule"/>
</dbReference>
<evidence type="ECO:0000256" key="4">
    <source>
        <dbReference type="ARBA" id="ARBA00022692"/>
    </source>
</evidence>
<dbReference type="HAMAP" id="MF_00422">
    <property type="entry name" value="SecE"/>
    <property type="match status" value="1"/>
</dbReference>
<accession>A0A0A7PE36</accession>
<keyword evidence="7 9" id="KW-0811">Translocation</keyword>
<dbReference type="GO" id="GO:0043952">
    <property type="term" value="P:protein transport by the Sec complex"/>
    <property type="evidence" value="ECO:0007669"/>
    <property type="project" value="UniProtKB-UniRule"/>
</dbReference>
<reference evidence="10 11" key="1">
    <citation type="journal article" date="2015" name="Int. J. Syst. Evol. Microbiol.">
        <title>Description of Sphingopyxis fribergensis sp. nov. - a soil bacterium with the ability to degrade styrene and phenylacetic acid.</title>
        <authorList>
            <person name="Oelschlagel M."/>
            <person name="Ruckert C."/>
            <person name="Kalinowski J."/>
            <person name="Schmidt G."/>
            <person name="Schlomann M."/>
            <person name="Tischler D."/>
        </authorList>
    </citation>
    <scope>NUCLEOTIDE SEQUENCE [LARGE SCALE GENOMIC DNA]</scope>
    <source>
        <strain evidence="10 11">Kp5.2</strain>
    </source>
</reference>
<evidence type="ECO:0000256" key="3">
    <source>
        <dbReference type="ARBA" id="ARBA00022475"/>
    </source>
</evidence>
<dbReference type="Gene3D" id="1.20.5.1030">
    <property type="entry name" value="Preprotein translocase secy subunit"/>
    <property type="match status" value="1"/>
</dbReference>
<keyword evidence="4 9" id="KW-0812">Transmembrane</keyword>
<dbReference type="GO" id="GO:0005886">
    <property type="term" value="C:plasma membrane"/>
    <property type="evidence" value="ECO:0007669"/>
    <property type="project" value="UniProtKB-SubCell"/>
</dbReference>
<dbReference type="Pfam" id="PF00584">
    <property type="entry name" value="SecE"/>
    <property type="match status" value="1"/>
</dbReference>
<proteinExistence type="inferred from homology"/>
<evidence type="ECO:0000256" key="6">
    <source>
        <dbReference type="ARBA" id="ARBA00022989"/>
    </source>
</evidence>
<dbReference type="EMBL" id="CP009122">
    <property type="protein sequence ID" value="AJA08204.1"/>
    <property type="molecule type" value="Genomic_DNA"/>
</dbReference>
<dbReference type="PRINTS" id="PR01650">
    <property type="entry name" value="SECETRNLCASE"/>
</dbReference>
<dbReference type="RefSeq" id="WP_039572916.1">
    <property type="nucleotide sequence ID" value="NZ_CP009122.1"/>
</dbReference>
<comment type="function">
    <text evidence="9">Essential subunit of the Sec protein translocation channel SecYEG. Clamps together the 2 halves of SecY. May contact the channel plug during translocation.</text>
</comment>
<evidence type="ECO:0000256" key="5">
    <source>
        <dbReference type="ARBA" id="ARBA00022927"/>
    </source>
</evidence>
<dbReference type="GO" id="GO:0065002">
    <property type="term" value="P:intracellular protein transmembrane transport"/>
    <property type="evidence" value="ECO:0007669"/>
    <property type="project" value="UniProtKB-UniRule"/>
</dbReference>
<dbReference type="Proteomes" id="UP000030907">
    <property type="component" value="Chromosome"/>
</dbReference>
<dbReference type="PROSITE" id="PS01067">
    <property type="entry name" value="SECE_SEC61G"/>
    <property type="match status" value="1"/>
</dbReference>
<evidence type="ECO:0000256" key="9">
    <source>
        <dbReference type="HAMAP-Rule" id="MF_00422"/>
    </source>
</evidence>
<dbReference type="KEGG" id="sphk:SKP52_06395"/>
<dbReference type="InterPro" id="IPR001901">
    <property type="entry name" value="Translocase_SecE/Sec61-g"/>
</dbReference>
<dbReference type="HOGENOM" id="CLU_113663_4_1_5"/>
<keyword evidence="2 9" id="KW-0813">Transport</keyword>
<dbReference type="AlphaFoldDB" id="A0A0A7PE36"/>
<dbReference type="InterPro" id="IPR005807">
    <property type="entry name" value="SecE_bac"/>
</dbReference>
<keyword evidence="6 9" id="KW-1133">Transmembrane helix</keyword>
<evidence type="ECO:0000313" key="10">
    <source>
        <dbReference type="EMBL" id="AJA08204.1"/>
    </source>
</evidence>
<comment type="subunit">
    <text evidence="9">Component of the Sec protein translocase complex. Heterotrimer consisting of SecY, SecE and SecG subunits. The heterotrimers can form oligomers, although 1 heterotrimer is thought to be able to translocate proteins. Interacts with the ribosome. Interacts with SecDF, and other proteins may be involved. Interacts with SecA.</text>
</comment>
<evidence type="ECO:0000256" key="7">
    <source>
        <dbReference type="ARBA" id="ARBA00023010"/>
    </source>
</evidence>
<dbReference type="InterPro" id="IPR038379">
    <property type="entry name" value="SecE_sf"/>
</dbReference>
<organism evidence="10 11">
    <name type="scientific">Sphingopyxis fribergensis</name>
    <dbReference type="NCBI Taxonomy" id="1515612"/>
    <lineage>
        <taxon>Bacteria</taxon>
        <taxon>Pseudomonadati</taxon>
        <taxon>Pseudomonadota</taxon>
        <taxon>Alphaproteobacteria</taxon>
        <taxon>Sphingomonadales</taxon>
        <taxon>Sphingomonadaceae</taxon>
        <taxon>Sphingopyxis</taxon>
    </lineage>
</organism>
<evidence type="ECO:0000256" key="8">
    <source>
        <dbReference type="ARBA" id="ARBA00023136"/>
    </source>
</evidence>
<dbReference type="GO" id="GO:0008320">
    <property type="term" value="F:protein transmembrane transporter activity"/>
    <property type="evidence" value="ECO:0007669"/>
    <property type="project" value="UniProtKB-UniRule"/>
</dbReference>
<dbReference type="NCBIfam" id="TIGR00964">
    <property type="entry name" value="secE_bact"/>
    <property type="match status" value="1"/>
</dbReference>
<dbReference type="GO" id="GO:0009306">
    <property type="term" value="P:protein secretion"/>
    <property type="evidence" value="ECO:0007669"/>
    <property type="project" value="UniProtKB-UniRule"/>
</dbReference>
<feature type="transmembrane region" description="Helical" evidence="9">
    <location>
        <begin position="33"/>
        <end position="60"/>
    </location>
</feature>
<keyword evidence="5 9" id="KW-0653">Protein transport</keyword>
<name>A0A0A7PE36_9SPHN</name>